<dbReference type="FunFam" id="1.10.510.10:FF:001441">
    <property type="entry name" value="Protein CBG00447"/>
    <property type="match status" value="1"/>
</dbReference>
<dbReference type="InterPro" id="IPR011009">
    <property type="entry name" value="Kinase-like_dom_sf"/>
</dbReference>
<evidence type="ECO:0000256" key="1">
    <source>
        <dbReference type="ARBA" id="ARBA00022741"/>
    </source>
</evidence>
<keyword evidence="1" id="KW-0547">Nucleotide-binding</keyword>
<dbReference type="Reactome" id="R-CEL-198753">
    <property type="pathway name" value="ERK/MAPK targets"/>
</dbReference>
<dbReference type="GO" id="GO:0005524">
    <property type="term" value="F:ATP binding"/>
    <property type="evidence" value="ECO:0007669"/>
    <property type="project" value="UniProtKB-KW"/>
</dbReference>
<dbReference type="eggNOG" id="KOG0665">
    <property type="taxonomic scope" value="Eukaryota"/>
</dbReference>
<dbReference type="Reactome" id="R-CEL-450341">
    <property type="pathway name" value="Activation of the AP-1 family of transcription factors"/>
</dbReference>
<dbReference type="Reactome" id="R-CEL-525793">
    <property type="pathway name" value="Myogenesis"/>
</dbReference>
<evidence type="ECO:0000256" key="2">
    <source>
        <dbReference type="ARBA" id="ARBA00022840"/>
    </source>
</evidence>
<evidence type="ECO:0000313" key="5">
    <source>
        <dbReference type="Proteomes" id="UP000001940"/>
    </source>
</evidence>
<keyword evidence="4" id="KW-0808">Transferase</keyword>
<dbReference type="SMR" id="Q9XXC0"/>
<name>Q9XXC0_CAEEL</name>
<gene>
    <name evidence="4" type="ORF">CELE_Y51B9A.9</name>
    <name evidence="4 6" type="ORF">Y51B9A.9</name>
</gene>
<sequence length="381" mass="45405">MFRQEILNEVLFIVPNRYVDLLPSQFGNAMEVIAFDQISERRVVIKKVVLPENFDNWQHWRRAQRELFCTLHIQEENFVKMYSIYTWVETVEEMREFYTVREYMDWNLRNFILSTPEKLDHKVIKSIFFDVCLAVQYMHSIRVGHRDLKPENVLINYEAIAKISGFAHANREDPFVNTPYIVQRFYRAPEILCETMDNNKPSVDIWSLGCILAELLTGKILFTGQTQIDQFFQIVRFLGNPDLSFYMQMPDSARTFFLGLPMNQYQKPTNIHEHFPNSLFLDTMISEPIDCDLARDLLFRMLVINPDDRIDIQKILVHPYLEEVWSNIVIDNKIEEKYPPIALRRFFEFQAFSPPRQMKDEIFSTLTEFGQQYNIFNNSRN</sequence>
<dbReference type="Bgee" id="WBGene00013091">
    <property type="expression patterns" value="Expressed in adult organism and 1 other cell type or tissue"/>
</dbReference>
<dbReference type="GeneID" id="174489"/>
<dbReference type="HOGENOM" id="CLU_000288_181_1_1"/>
<dbReference type="EMBL" id="BX284602">
    <property type="protein sequence ID" value="CAA19542.1"/>
    <property type="molecule type" value="Genomic_DNA"/>
</dbReference>
<dbReference type="PROSITE" id="PS00108">
    <property type="entry name" value="PROTEIN_KINASE_ST"/>
    <property type="match status" value="1"/>
</dbReference>
<dbReference type="STRING" id="6239.Y51B9A.9.1"/>
<dbReference type="FunCoup" id="Q9XXC0">
    <property type="interactions" value="95"/>
</dbReference>
<protein>
    <submittedName>
        <fullName evidence="4">Protein kinase domain-containing protein</fullName>
    </submittedName>
</protein>
<dbReference type="PIR" id="T27093">
    <property type="entry name" value="T27093"/>
</dbReference>
<dbReference type="Reactome" id="R-CEL-418592">
    <property type="pathway name" value="ADP signalling through P2Y purinoceptor 1"/>
</dbReference>
<keyword evidence="5" id="KW-1185">Reference proteome</keyword>
<dbReference type="CTD" id="174489"/>
<keyword evidence="2" id="KW-0067">ATP-binding</keyword>
<dbReference type="PhylomeDB" id="Q9XXC0"/>
<dbReference type="PaxDb" id="6239-Y51B9A.9"/>
<accession>Q9XXC0</accession>
<dbReference type="Reactome" id="R-CEL-168638">
    <property type="pathway name" value="NOD1/2 Signaling Pathway"/>
</dbReference>
<evidence type="ECO:0000313" key="6">
    <source>
        <dbReference type="WormBase" id="Y51B9A.9"/>
    </source>
</evidence>
<dbReference type="SMART" id="SM00220">
    <property type="entry name" value="S_TKc"/>
    <property type="match status" value="1"/>
</dbReference>
<keyword evidence="4" id="KW-0418">Kinase</keyword>
<reference evidence="4 5" key="1">
    <citation type="journal article" date="1998" name="Science">
        <title>Genome sequence of the nematode C. elegans: a platform for investigating biology.</title>
        <authorList>
            <consortium name="The C. elegans sequencing consortium"/>
            <person name="Sulson J.E."/>
            <person name="Waterston R."/>
        </authorList>
    </citation>
    <scope>NUCLEOTIDE SEQUENCE [LARGE SCALE GENOMIC DNA]</scope>
    <source>
        <strain evidence="4 5">Bristol N2</strain>
    </source>
</reference>
<dbReference type="Reactome" id="R-CEL-171007">
    <property type="pathway name" value="p38MAPK events"/>
</dbReference>
<dbReference type="Pfam" id="PF00069">
    <property type="entry name" value="Pkinase"/>
    <property type="match status" value="1"/>
</dbReference>
<dbReference type="Reactome" id="R-CEL-5675221">
    <property type="pathway name" value="Negative regulation of MAPK pathway"/>
</dbReference>
<dbReference type="Gene3D" id="1.10.510.10">
    <property type="entry name" value="Transferase(Phosphotransferase) domain 1"/>
    <property type="match status" value="1"/>
</dbReference>
<dbReference type="SUPFAM" id="SSF56112">
    <property type="entry name" value="Protein kinase-like (PK-like)"/>
    <property type="match status" value="1"/>
</dbReference>
<dbReference type="AGR" id="WB:WBGene00013091"/>
<dbReference type="KEGG" id="cel:CELE_Y51B9A.9"/>
<evidence type="ECO:0000313" key="4">
    <source>
        <dbReference type="EMBL" id="CAA19542.1"/>
    </source>
</evidence>
<dbReference type="OrthoDB" id="5771499at2759"/>
<dbReference type="Reactome" id="R-CEL-4420097">
    <property type="pathway name" value="VEGFA-VEGFR2 Pathway"/>
</dbReference>
<dbReference type="AlphaFoldDB" id="Q9XXC0"/>
<dbReference type="Reactome" id="R-CEL-450302">
    <property type="pathway name" value="activated TAK1 mediates p38 MAPK activation"/>
</dbReference>
<organism evidence="4 5">
    <name type="scientific">Caenorhabditis elegans</name>
    <dbReference type="NCBI Taxonomy" id="6239"/>
    <lineage>
        <taxon>Eukaryota</taxon>
        <taxon>Metazoa</taxon>
        <taxon>Ecdysozoa</taxon>
        <taxon>Nematoda</taxon>
        <taxon>Chromadorea</taxon>
        <taxon>Rhabditida</taxon>
        <taxon>Rhabditina</taxon>
        <taxon>Rhabditomorpha</taxon>
        <taxon>Rhabditoidea</taxon>
        <taxon>Rhabditidae</taxon>
        <taxon>Peloderinae</taxon>
        <taxon>Caenorhabditis</taxon>
    </lineage>
</organism>
<dbReference type="WormBase" id="Y51B9A.9">
    <property type="protein sequence ID" value="CE19219"/>
    <property type="gene ID" value="WBGene00013091"/>
</dbReference>
<dbReference type="PROSITE" id="PS50011">
    <property type="entry name" value="PROTEIN_KINASE_DOM"/>
    <property type="match status" value="1"/>
</dbReference>
<dbReference type="Gene3D" id="3.30.200.20">
    <property type="entry name" value="Phosphorylase Kinase, domain 1"/>
    <property type="match status" value="1"/>
</dbReference>
<dbReference type="GO" id="GO:0004705">
    <property type="term" value="F:JUN kinase activity"/>
    <property type="evidence" value="ECO:0000318"/>
    <property type="project" value="GO_Central"/>
</dbReference>
<dbReference type="InterPro" id="IPR050117">
    <property type="entry name" value="MAPK"/>
</dbReference>
<dbReference type="GO" id="GO:0005634">
    <property type="term" value="C:nucleus"/>
    <property type="evidence" value="ECO:0000318"/>
    <property type="project" value="GO_Central"/>
</dbReference>
<proteinExistence type="predicted"/>
<dbReference type="InterPro" id="IPR000719">
    <property type="entry name" value="Prot_kinase_dom"/>
</dbReference>
<dbReference type="Reactome" id="R-CEL-6798695">
    <property type="pathway name" value="Neutrophil degranulation"/>
</dbReference>
<dbReference type="RefSeq" id="NP_496002.1">
    <property type="nucleotide sequence ID" value="NM_063601.3"/>
</dbReference>
<dbReference type="InterPro" id="IPR008271">
    <property type="entry name" value="Ser/Thr_kinase_AS"/>
</dbReference>
<feature type="domain" description="Protein kinase" evidence="3">
    <location>
        <begin position="15"/>
        <end position="321"/>
    </location>
</feature>
<dbReference type="Reactome" id="R-CEL-2559580">
    <property type="pathway name" value="Oxidative Stress Induced Senescence"/>
</dbReference>
<dbReference type="InParanoid" id="Q9XXC0"/>
<dbReference type="FunFam" id="3.30.200.20:FF:001131">
    <property type="entry name" value="Protein CBG00447"/>
    <property type="match status" value="1"/>
</dbReference>
<dbReference type="UCSC" id="Y51B9A.9">
    <property type="organism name" value="c. elegans"/>
</dbReference>
<dbReference type="Proteomes" id="UP000001940">
    <property type="component" value="Chromosome II"/>
</dbReference>
<dbReference type="PANTHER" id="PTHR24055">
    <property type="entry name" value="MITOGEN-ACTIVATED PROTEIN KINASE"/>
    <property type="match status" value="1"/>
</dbReference>
<dbReference type="GO" id="GO:0007254">
    <property type="term" value="P:JNK cascade"/>
    <property type="evidence" value="ECO:0000318"/>
    <property type="project" value="GO_Central"/>
</dbReference>
<evidence type="ECO:0000259" key="3">
    <source>
        <dbReference type="PROSITE" id="PS50011"/>
    </source>
</evidence>
<dbReference type="Reactome" id="R-CEL-432142">
    <property type="pathway name" value="Platelet sensitization by LDL"/>
</dbReference>
<dbReference type="GO" id="GO:0005737">
    <property type="term" value="C:cytoplasm"/>
    <property type="evidence" value="ECO:0000318"/>
    <property type="project" value="GO_Central"/>
</dbReference>